<protein>
    <submittedName>
        <fullName evidence="2">CcoQ/FixQ family Cbb3-type cytochrome c oxidase assembly chaperone</fullName>
    </submittedName>
</protein>
<name>A0A5M6J570_9PROT</name>
<dbReference type="InterPro" id="IPR008621">
    <property type="entry name" value="Cbb3-typ_cyt_oxidase_comp"/>
</dbReference>
<dbReference type="AlphaFoldDB" id="A0A5M6J570"/>
<keyword evidence="3" id="KW-1185">Reference proteome</keyword>
<comment type="caution">
    <text evidence="2">The sequence shown here is derived from an EMBL/GenBank/DDBJ whole genome shotgun (WGS) entry which is preliminary data.</text>
</comment>
<sequence>MDVLSLLQWMQHHWVVPALVVFVLVVVSAYLPSRRQEMEHNARIPLADDR</sequence>
<keyword evidence="1" id="KW-0812">Transmembrane</keyword>
<dbReference type="Pfam" id="PF05545">
    <property type="entry name" value="FixQ"/>
    <property type="match status" value="1"/>
</dbReference>
<keyword evidence="1" id="KW-0472">Membrane</keyword>
<evidence type="ECO:0000313" key="2">
    <source>
        <dbReference type="EMBL" id="KAA5614748.1"/>
    </source>
</evidence>
<dbReference type="Proteomes" id="UP000325255">
    <property type="component" value="Unassembled WGS sequence"/>
</dbReference>
<reference evidence="2 3" key="1">
    <citation type="submission" date="2019-09" db="EMBL/GenBank/DDBJ databases">
        <title>Genome sequence of Rhodovastum atsumiense, a diverse member of the Acetobacteraceae family of non-sulfur purple photosynthetic bacteria.</title>
        <authorList>
            <person name="Meyer T."/>
            <person name="Kyndt J."/>
        </authorList>
    </citation>
    <scope>NUCLEOTIDE SEQUENCE [LARGE SCALE GENOMIC DNA]</scope>
    <source>
        <strain evidence="2 3">DSM 21279</strain>
    </source>
</reference>
<accession>A0A5M6J570</accession>
<keyword evidence="1" id="KW-1133">Transmembrane helix</keyword>
<organism evidence="2 3">
    <name type="scientific">Rhodovastum atsumiense</name>
    <dbReference type="NCBI Taxonomy" id="504468"/>
    <lineage>
        <taxon>Bacteria</taxon>
        <taxon>Pseudomonadati</taxon>
        <taxon>Pseudomonadota</taxon>
        <taxon>Alphaproteobacteria</taxon>
        <taxon>Acetobacterales</taxon>
        <taxon>Acetobacteraceae</taxon>
        <taxon>Rhodovastum</taxon>
    </lineage>
</organism>
<proteinExistence type="predicted"/>
<evidence type="ECO:0000313" key="3">
    <source>
        <dbReference type="Proteomes" id="UP000325255"/>
    </source>
</evidence>
<feature type="transmembrane region" description="Helical" evidence="1">
    <location>
        <begin position="12"/>
        <end position="31"/>
    </location>
</feature>
<gene>
    <name evidence="2" type="ORF">F1189_01080</name>
</gene>
<evidence type="ECO:0000256" key="1">
    <source>
        <dbReference type="SAM" id="Phobius"/>
    </source>
</evidence>
<dbReference type="EMBL" id="VWPK01000001">
    <property type="protein sequence ID" value="KAA5614748.1"/>
    <property type="molecule type" value="Genomic_DNA"/>
</dbReference>
<dbReference type="RefSeq" id="WP_150038591.1">
    <property type="nucleotide sequence ID" value="NZ_OW485601.1"/>
</dbReference>